<gene>
    <name evidence="2" type="ORF">PSYICH_LOCUS14546</name>
</gene>
<dbReference type="OrthoDB" id="6783902at2759"/>
<reference evidence="2" key="1">
    <citation type="submission" date="2022-01" db="EMBL/GenBank/DDBJ databases">
        <authorList>
            <person name="King R."/>
        </authorList>
    </citation>
    <scope>NUCLEOTIDE SEQUENCE</scope>
</reference>
<dbReference type="EMBL" id="OV651820">
    <property type="protein sequence ID" value="CAH1114766.1"/>
    <property type="molecule type" value="Genomic_DNA"/>
</dbReference>
<organism evidence="2 3">
    <name type="scientific">Psylliodes chrysocephalus</name>
    <dbReference type="NCBI Taxonomy" id="3402493"/>
    <lineage>
        <taxon>Eukaryota</taxon>
        <taxon>Metazoa</taxon>
        <taxon>Ecdysozoa</taxon>
        <taxon>Arthropoda</taxon>
        <taxon>Hexapoda</taxon>
        <taxon>Insecta</taxon>
        <taxon>Pterygota</taxon>
        <taxon>Neoptera</taxon>
        <taxon>Endopterygota</taxon>
        <taxon>Coleoptera</taxon>
        <taxon>Polyphaga</taxon>
        <taxon>Cucujiformia</taxon>
        <taxon>Chrysomeloidea</taxon>
        <taxon>Chrysomelidae</taxon>
        <taxon>Galerucinae</taxon>
        <taxon>Alticini</taxon>
        <taxon>Psylliodes</taxon>
    </lineage>
</organism>
<proteinExistence type="predicted"/>
<evidence type="ECO:0000313" key="3">
    <source>
        <dbReference type="Proteomes" id="UP001153636"/>
    </source>
</evidence>
<dbReference type="AlphaFoldDB" id="A0A9P0D990"/>
<name>A0A9P0D990_9CUCU</name>
<accession>A0A9P0D990</accession>
<feature type="region of interest" description="Disordered" evidence="1">
    <location>
        <begin position="107"/>
        <end position="138"/>
    </location>
</feature>
<sequence length="138" mass="15991">MTELQKLVKERGTYKSRLTIFEKFVNSLVASLDDENKILKKEQIFDLENKIARVEEVMHDFNKVQTEIEIIDETANELQLQERELFENKYDSLVGISKALIEDSREVEESKSLENNSNKSSYSRSGSNVSIRTGVDKR</sequence>
<evidence type="ECO:0000256" key="1">
    <source>
        <dbReference type="SAM" id="MobiDB-lite"/>
    </source>
</evidence>
<evidence type="ECO:0000313" key="2">
    <source>
        <dbReference type="EMBL" id="CAH1114766.1"/>
    </source>
</evidence>
<keyword evidence="3" id="KW-1185">Reference proteome</keyword>
<dbReference type="Proteomes" id="UP001153636">
    <property type="component" value="Chromosome 8"/>
</dbReference>
<feature type="compositionally biased region" description="Low complexity" evidence="1">
    <location>
        <begin position="113"/>
        <end position="130"/>
    </location>
</feature>
<protein>
    <submittedName>
        <fullName evidence="2">Uncharacterized protein</fullName>
    </submittedName>
</protein>